<evidence type="ECO:0000256" key="6">
    <source>
        <dbReference type="ARBA" id="ARBA00022692"/>
    </source>
</evidence>
<accession>A0A0H5M0I1</accession>
<protein>
    <submittedName>
        <fullName evidence="10">Putative general secretion pathway protein M</fullName>
    </submittedName>
</protein>
<evidence type="ECO:0000256" key="5">
    <source>
        <dbReference type="ARBA" id="ARBA00022519"/>
    </source>
</evidence>
<evidence type="ECO:0000256" key="7">
    <source>
        <dbReference type="ARBA" id="ARBA00022927"/>
    </source>
</evidence>
<keyword evidence="3" id="KW-0813">Transport</keyword>
<dbReference type="InterPro" id="IPR023229">
    <property type="entry name" value="T2SS_M_periplasmic_sf"/>
</dbReference>
<dbReference type="GeneID" id="61816110"/>
<keyword evidence="4" id="KW-1003">Cell membrane</keyword>
<organism evidence="10 11">
    <name type="scientific">Yersinia intermedia</name>
    <dbReference type="NCBI Taxonomy" id="631"/>
    <lineage>
        <taxon>Bacteria</taxon>
        <taxon>Pseudomonadati</taxon>
        <taxon>Pseudomonadota</taxon>
        <taxon>Gammaproteobacteria</taxon>
        <taxon>Enterobacterales</taxon>
        <taxon>Yersiniaceae</taxon>
        <taxon>Yersinia</taxon>
    </lineage>
</organism>
<evidence type="ECO:0000256" key="4">
    <source>
        <dbReference type="ARBA" id="ARBA00022475"/>
    </source>
</evidence>
<dbReference type="InterPro" id="IPR007690">
    <property type="entry name" value="T2SS_GspM"/>
</dbReference>
<reference evidence="11" key="1">
    <citation type="submission" date="2015-03" db="EMBL/GenBank/DDBJ databases">
        <authorList>
            <consortium name="Pathogen Informatics"/>
        </authorList>
    </citation>
    <scope>NUCLEOTIDE SEQUENCE [LARGE SCALE GENOMIC DNA]</scope>
    <source>
        <strain evidence="11">R148</strain>
    </source>
</reference>
<evidence type="ECO:0000256" key="1">
    <source>
        <dbReference type="ARBA" id="ARBA00004377"/>
    </source>
</evidence>
<keyword evidence="5" id="KW-0997">Cell inner membrane</keyword>
<gene>
    <name evidence="10" type="primary">yst1M</name>
    <name evidence="10" type="ORF">ERS008476_03850</name>
</gene>
<keyword evidence="6" id="KW-0812">Transmembrane</keyword>
<proteinExistence type="inferred from homology"/>
<evidence type="ECO:0000256" key="2">
    <source>
        <dbReference type="ARBA" id="ARBA00010637"/>
    </source>
</evidence>
<dbReference type="RefSeq" id="WP_019211464.1">
    <property type="nucleotide sequence ID" value="NZ_CWJI01000017.1"/>
</dbReference>
<evidence type="ECO:0000256" key="9">
    <source>
        <dbReference type="ARBA" id="ARBA00023136"/>
    </source>
</evidence>
<dbReference type="Pfam" id="PF04612">
    <property type="entry name" value="T2SSM"/>
    <property type="match status" value="1"/>
</dbReference>
<dbReference type="GO" id="GO:0015628">
    <property type="term" value="P:protein secretion by the type II secretion system"/>
    <property type="evidence" value="ECO:0007669"/>
    <property type="project" value="InterPro"/>
</dbReference>
<keyword evidence="9" id="KW-0472">Membrane</keyword>
<dbReference type="AlphaFoldDB" id="A0A0H5M0I1"/>
<sequence length="165" mass="18639">MMTKLKQHWLKTSQREKGMIGLAGVVLLGFLLQQGVLASLTGYQRQSEQKLRHAEQNFTALWQQQDRIGRLQITPPPQFQLSADRAVHESARQQKITPVLLDANANQATLAPMTLPFPQLLIWLDLLEKHYGLQASHLKLSVDDEHPDQVHIATLVLQRVKGATL</sequence>
<evidence type="ECO:0000256" key="8">
    <source>
        <dbReference type="ARBA" id="ARBA00022989"/>
    </source>
</evidence>
<name>A0A0H5M0I1_YERIN</name>
<evidence type="ECO:0000313" key="11">
    <source>
        <dbReference type="Proteomes" id="UP000043316"/>
    </source>
</evidence>
<keyword evidence="8" id="KW-1133">Transmembrane helix</keyword>
<dbReference type="GO" id="GO:0015627">
    <property type="term" value="C:type II protein secretion system complex"/>
    <property type="evidence" value="ECO:0007669"/>
    <property type="project" value="InterPro"/>
</dbReference>
<dbReference type="Proteomes" id="UP000043316">
    <property type="component" value="Unassembled WGS sequence"/>
</dbReference>
<evidence type="ECO:0000256" key="3">
    <source>
        <dbReference type="ARBA" id="ARBA00022448"/>
    </source>
</evidence>
<dbReference type="GO" id="GO:0005886">
    <property type="term" value="C:plasma membrane"/>
    <property type="evidence" value="ECO:0007669"/>
    <property type="project" value="UniProtKB-SubCell"/>
</dbReference>
<dbReference type="EMBL" id="CWJI01000017">
    <property type="protein sequence ID" value="CRY56805.1"/>
    <property type="molecule type" value="Genomic_DNA"/>
</dbReference>
<dbReference type="SUPFAM" id="SSF103054">
    <property type="entry name" value="General secretion pathway protein M, EpsM"/>
    <property type="match status" value="1"/>
</dbReference>
<comment type="similarity">
    <text evidence="2">Belongs to the GSP M family.</text>
</comment>
<keyword evidence="7" id="KW-0653">Protein transport</keyword>
<comment type="subcellular location">
    <subcellularLocation>
        <location evidence="1">Cell inner membrane</location>
        <topology evidence="1">Single-pass membrane protein</topology>
    </subcellularLocation>
</comment>
<dbReference type="Gene3D" id="3.30.1360.100">
    <property type="entry name" value="General secretion pathway protein M, EpsM"/>
    <property type="match status" value="1"/>
</dbReference>
<evidence type="ECO:0000313" key="10">
    <source>
        <dbReference type="EMBL" id="CRY56805.1"/>
    </source>
</evidence>